<feature type="transmembrane region" description="Helical" evidence="5">
    <location>
        <begin position="20"/>
        <end position="41"/>
    </location>
</feature>
<dbReference type="Pfam" id="PF12698">
    <property type="entry name" value="ABC2_membrane_3"/>
    <property type="match status" value="1"/>
</dbReference>
<comment type="caution">
    <text evidence="7">The sequence shown here is derived from an EMBL/GenBank/DDBJ whole genome shotgun (WGS) entry which is preliminary data.</text>
</comment>
<feature type="transmembrane region" description="Helical" evidence="5">
    <location>
        <begin position="676"/>
        <end position="697"/>
    </location>
</feature>
<evidence type="ECO:0000259" key="6">
    <source>
        <dbReference type="Pfam" id="PF12698"/>
    </source>
</evidence>
<feature type="domain" description="ABC-2 type transporter transmembrane" evidence="6">
    <location>
        <begin position="24"/>
        <end position="167"/>
    </location>
</feature>
<keyword evidence="2 5" id="KW-0812">Transmembrane</keyword>
<dbReference type="Proteomes" id="UP000029024">
    <property type="component" value="Unassembled WGS sequence"/>
</dbReference>
<proteinExistence type="predicted"/>
<dbReference type="InterPro" id="IPR051328">
    <property type="entry name" value="T7SS_ABC-Transporter"/>
</dbReference>
<feature type="transmembrane region" description="Helical" evidence="5">
    <location>
        <begin position="763"/>
        <end position="784"/>
    </location>
</feature>
<dbReference type="PANTHER" id="PTHR43077">
    <property type="entry name" value="TRANSPORT PERMEASE YVFS-RELATED"/>
    <property type="match status" value="1"/>
</dbReference>
<organism evidence="7 8">
    <name type="scientific">Bifidobacterium longum subsp. suis</name>
    <dbReference type="NCBI Taxonomy" id="1695"/>
    <lineage>
        <taxon>Bacteria</taxon>
        <taxon>Bacillati</taxon>
        <taxon>Actinomycetota</taxon>
        <taxon>Actinomycetes</taxon>
        <taxon>Bifidobacteriales</taxon>
        <taxon>Bifidobacteriaceae</taxon>
        <taxon>Bifidobacterium</taxon>
    </lineage>
</organism>
<feature type="transmembrane region" description="Helical" evidence="5">
    <location>
        <begin position="619"/>
        <end position="639"/>
    </location>
</feature>
<dbReference type="InterPro" id="IPR013525">
    <property type="entry name" value="ABC2_TM"/>
</dbReference>
<accession>A0A087BPE8</accession>
<keyword evidence="4 5" id="KW-0472">Membrane</keyword>
<dbReference type="NCBIfam" id="TIGR03061">
    <property type="entry name" value="pip_yhgE_Nterm"/>
    <property type="match status" value="1"/>
</dbReference>
<comment type="subcellular location">
    <subcellularLocation>
        <location evidence="1">Membrane</location>
        <topology evidence="1">Multi-pass membrane protein</topology>
    </subcellularLocation>
</comment>
<dbReference type="EMBL" id="JGZA01000004">
    <property type="protein sequence ID" value="KFI72898.1"/>
    <property type="molecule type" value="Genomic_DNA"/>
</dbReference>
<evidence type="ECO:0000256" key="2">
    <source>
        <dbReference type="ARBA" id="ARBA00022692"/>
    </source>
</evidence>
<feature type="transmembrane region" description="Helical" evidence="5">
    <location>
        <begin position="790"/>
        <end position="810"/>
    </location>
</feature>
<dbReference type="Gene3D" id="3.40.1710.10">
    <property type="entry name" value="abc type-2 transporter like domain"/>
    <property type="match status" value="1"/>
</dbReference>
<feature type="transmembrane region" description="Helical" evidence="5">
    <location>
        <begin position="524"/>
        <end position="543"/>
    </location>
</feature>
<dbReference type="InterPro" id="IPR017501">
    <property type="entry name" value="Phage_infect_YhgE_C"/>
</dbReference>
<gene>
    <name evidence="7" type="ORF">BLSS_0734</name>
</gene>
<dbReference type="NCBIfam" id="TIGR03062">
    <property type="entry name" value="pip_yhgE_Cterm"/>
    <property type="match status" value="1"/>
</dbReference>
<keyword evidence="3 5" id="KW-1133">Transmembrane helix</keyword>
<dbReference type="RefSeq" id="WP_032683282.1">
    <property type="nucleotide sequence ID" value="NZ_JGZA01000004.1"/>
</dbReference>
<feature type="transmembrane region" description="Helical" evidence="5">
    <location>
        <begin position="593"/>
        <end position="613"/>
    </location>
</feature>
<evidence type="ECO:0000256" key="4">
    <source>
        <dbReference type="ARBA" id="ARBA00023136"/>
    </source>
</evidence>
<evidence type="ECO:0000256" key="1">
    <source>
        <dbReference type="ARBA" id="ARBA00004141"/>
    </source>
</evidence>
<protein>
    <submittedName>
        <fullName evidence="7">ABC transporter</fullName>
    </submittedName>
</protein>
<feature type="transmembrane region" description="Helical" evidence="5">
    <location>
        <begin position="563"/>
        <end position="586"/>
    </location>
</feature>
<reference evidence="7 8" key="1">
    <citation type="submission" date="2014-03" db="EMBL/GenBank/DDBJ databases">
        <title>Genomics of Bifidobacteria.</title>
        <authorList>
            <person name="Ventura M."/>
            <person name="Milani C."/>
            <person name="Lugli G.A."/>
        </authorList>
    </citation>
    <scope>NUCLEOTIDE SEQUENCE [LARGE SCALE GENOMIC DNA]</scope>
    <source>
        <strain evidence="7 8">LMG 21814</strain>
    </source>
</reference>
<dbReference type="AlphaFoldDB" id="A0A087BPE8"/>
<dbReference type="GO" id="GO:0140359">
    <property type="term" value="F:ABC-type transporter activity"/>
    <property type="evidence" value="ECO:0007669"/>
    <property type="project" value="InterPro"/>
</dbReference>
<evidence type="ECO:0000256" key="5">
    <source>
        <dbReference type="SAM" id="Phobius"/>
    </source>
</evidence>
<sequence length="876" mass="93183">MGNIFKVLKRDFLRLFKVPAAWVILFGMVFIPPLYSWYNIVGFWDPYGNTKGITVAIANNDDGTDNALIGKQNLGDQIVKQLKSNDQLGWTFVTEAEAMDQVESGKAYAAIIIPKDFSDDLAGVVTGGKSRPTLEYYVNEKASAIAPKVTDVGASTVDRTVNSTFVSTVSEVLTEVINTVGGKAISTEDTTKAKALTALAEASGDVQHTRSTIAKLTTKLTDTPEQTRTARQALDDARALGIDTAEGLAGVSTLIGTTQASLNGFVTSTSEALDQGSSLLSQAAAQANQSVGTVTGTISAANQQVGGLINTAEDINQANADIIDQLKGLPNADREPLQSAIATLESRNSELAGALGNLDSLNTTIGNASTDTAGLAQHLNTATQTTVREANTARGTITSGAIPQLNTGLNTLSSTANTLSTGITSQGSLIDQSKHTLDQLDKAASTTVTALHDTDKALAGVQTKLETLATDIKALSISSSLSSLIGTDGKLDAATIADFMLSPTVISERAVYPVASYGSGMAPLFTTLSLWVGAFVLVVIPKLETDDEGIDDLTPTQGYLGRFLLLATLAAVQGLVTAIGDLVIGIQCASAPVFLLTCVITSLVYMSVIFALSTTFMHVGKGVCVALVILQVPGASGLYPIEMMPAFFRAIYPLLPFTYSIDAMRETIGGFYDGHWFAYIGKLLIFAVLAFALGLGARPKLANLNRLFAREIKESDMIIGEPVHLPGSEYRVTQAIAALADRDEYRHAIERRAAKFAYQYPRLLLGALIAGFVVPAALIIVFVLTTSEKIVVMGTWLAWVLIIMGFLMVVEFMRDSIRRQTELGNLSDESIRAMLYGHKAKRRDTSAERHEEADPSAAVTAIIPTIPPTKEGRHAR</sequence>
<evidence type="ECO:0000313" key="7">
    <source>
        <dbReference type="EMBL" id="KFI72898.1"/>
    </source>
</evidence>
<evidence type="ECO:0000256" key="3">
    <source>
        <dbReference type="ARBA" id="ARBA00022989"/>
    </source>
</evidence>
<name>A0A087BPE8_BIFLN</name>
<evidence type="ECO:0000313" key="8">
    <source>
        <dbReference type="Proteomes" id="UP000029024"/>
    </source>
</evidence>
<dbReference type="InterPro" id="IPR017500">
    <property type="entry name" value="Phage_infect_YhgE_N"/>
</dbReference>
<dbReference type="PANTHER" id="PTHR43077:SF10">
    <property type="entry name" value="TRANSPORT PERMEASE PROTEIN"/>
    <property type="match status" value="1"/>
</dbReference>
<dbReference type="GO" id="GO:0016020">
    <property type="term" value="C:membrane"/>
    <property type="evidence" value="ECO:0007669"/>
    <property type="project" value="UniProtKB-SubCell"/>
</dbReference>